<dbReference type="Pfam" id="PF03881">
    <property type="entry name" value="Fructosamin_kin"/>
    <property type="match status" value="1"/>
</dbReference>
<dbReference type="PANTHER" id="PTHR12149:SF8">
    <property type="entry name" value="PROTEIN-RIBULOSAMINE 3-KINASE"/>
    <property type="match status" value="1"/>
</dbReference>
<keyword evidence="3" id="KW-0808">Transferase</keyword>
<name>A0AAN6YDQ0_9PEZI</name>
<dbReference type="AlphaFoldDB" id="A0AAN6YDQ0"/>
<evidence type="ECO:0000313" key="3">
    <source>
        <dbReference type="EMBL" id="KAK4214682.1"/>
    </source>
</evidence>
<dbReference type="GO" id="GO:0016301">
    <property type="term" value="F:kinase activity"/>
    <property type="evidence" value="ECO:0007669"/>
    <property type="project" value="UniProtKB-KW"/>
</dbReference>
<reference evidence="3" key="2">
    <citation type="submission" date="2023-05" db="EMBL/GenBank/DDBJ databases">
        <authorList>
            <consortium name="Lawrence Berkeley National Laboratory"/>
            <person name="Steindorff A."/>
            <person name="Hensen N."/>
            <person name="Bonometti L."/>
            <person name="Westerberg I."/>
            <person name="Brannstrom I.O."/>
            <person name="Guillou S."/>
            <person name="Cros-Aarteil S."/>
            <person name="Calhoun S."/>
            <person name="Haridas S."/>
            <person name="Kuo A."/>
            <person name="Mondo S."/>
            <person name="Pangilinan J."/>
            <person name="Riley R."/>
            <person name="Labutti K."/>
            <person name="Andreopoulos B."/>
            <person name="Lipzen A."/>
            <person name="Chen C."/>
            <person name="Yanf M."/>
            <person name="Daum C."/>
            <person name="Ng V."/>
            <person name="Clum A."/>
            <person name="Ohm R."/>
            <person name="Martin F."/>
            <person name="Silar P."/>
            <person name="Natvig D."/>
            <person name="Lalanne C."/>
            <person name="Gautier V."/>
            <person name="Ament-Velasquez S.L."/>
            <person name="Kruys A."/>
            <person name="Hutchinson M.I."/>
            <person name="Powell A.J."/>
            <person name="Barry K."/>
            <person name="Miller A.N."/>
            <person name="Grigoriev I.V."/>
            <person name="Debuchy R."/>
            <person name="Gladieux P."/>
            <person name="Thoren M.H."/>
            <person name="Johannesson H."/>
        </authorList>
    </citation>
    <scope>NUCLEOTIDE SEQUENCE</scope>
    <source>
        <strain evidence="3">PSN293</strain>
    </source>
</reference>
<dbReference type="PANTHER" id="PTHR12149">
    <property type="entry name" value="FRUCTOSAMINE 3 KINASE-RELATED PROTEIN"/>
    <property type="match status" value="1"/>
</dbReference>
<dbReference type="InterPro" id="IPR011009">
    <property type="entry name" value="Kinase-like_dom_sf"/>
</dbReference>
<protein>
    <recommendedName>
        <fullName evidence="1">protein-ribulosamine 3-kinase</fullName>
        <ecNumber evidence="1">2.7.1.172</ecNumber>
    </recommendedName>
</protein>
<dbReference type="Gene3D" id="3.90.1200.10">
    <property type="match status" value="1"/>
</dbReference>
<dbReference type="GO" id="GO:0102193">
    <property type="term" value="F:protein-ribulosamine 3-kinase activity"/>
    <property type="evidence" value="ECO:0007669"/>
    <property type="project" value="UniProtKB-EC"/>
</dbReference>
<keyword evidence="4" id="KW-1185">Reference proteome</keyword>
<evidence type="ECO:0000256" key="1">
    <source>
        <dbReference type="ARBA" id="ARBA00011961"/>
    </source>
</evidence>
<comment type="caution">
    <text evidence="3">The sequence shown here is derived from an EMBL/GenBank/DDBJ whole genome shotgun (WGS) entry which is preliminary data.</text>
</comment>
<evidence type="ECO:0000256" key="2">
    <source>
        <dbReference type="ARBA" id="ARBA00048655"/>
    </source>
</evidence>
<accession>A0AAN6YDQ0</accession>
<gene>
    <name evidence="3" type="ORF">QBC37DRAFT_386966</name>
</gene>
<dbReference type="InterPro" id="IPR016477">
    <property type="entry name" value="Fructo-/Ketosamine-3-kinase"/>
</dbReference>
<comment type="catalytic activity">
    <reaction evidence="2">
        <text>N(6)-D-ribulosyl-L-lysyl-[protein] + ATP = N(6)-(3-O-phospho-D-ribulosyl)-L-lysyl-[protein] + ADP + H(+)</text>
        <dbReference type="Rhea" id="RHEA:48432"/>
        <dbReference type="Rhea" id="RHEA-COMP:12103"/>
        <dbReference type="Rhea" id="RHEA-COMP:12104"/>
        <dbReference type="ChEBI" id="CHEBI:15378"/>
        <dbReference type="ChEBI" id="CHEBI:30616"/>
        <dbReference type="ChEBI" id="CHEBI:90418"/>
        <dbReference type="ChEBI" id="CHEBI:90420"/>
        <dbReference type="ChEBI" id="CHEBI:456216"/>
        <dbReference type="EC" id="2.7.1.172"/>
    </reaction>
    <physiologicalReaction direction="left-to-right" evidence="2">
        <dbReference type="Rhea" id="RHEA:48433"/>
    </physiologicalReaction>
</comment>
<reference evidence="3" key="1">
    <citation type="journal article" date="2023" name="Mol. Phylogenet. Evol.">
        <title>Genome-scale phylogeny and comparative genomics of the fungal order Sordariales.</title>
        <authorList>
            <person name="Hensen N."/>
            <person name="Bonometti L."/>
            <person name="Westerberg I."/>
            <person name="Brannstrom I.O."/>
            <person name="Guillou S."/>
            <person name="Cros-Aarteil S."/>
            <person name="Calhoun S."/>
            <person name="Haridas S."/>
            <person name="Kuo A."/>
            <person name="Mondo S."/>
            <person name="Pangilinan J."/>
            <person name="Riley R."/>
            <person name="LaButti K."/>
            <person name="Andreopoulos B."/>
            <person name="Lipzen A."/>
            <person name="Chen C."/>
            <person name="Yan M."/>
            <person name="Daum C."/>
            <person name="Ng V."/>
            <person name="Clum A."/>
            <person name="Steindorff A."/>
            <person name="Ohm R.A."/>
            <person name="Martin F."/>
            <person name="Silar P."/>
            <person name="Natvig D.O."/>
            <person name="Lalanne C."/>
            <person name="Gautier V."/>
            <person name="Ament-Velasquez S.L."/>
            <person name="Kruys A."/>
            <person name="Hutchinson M.I."/>
            <person name="Powell A.J."/>
            <person name="Barry K."/>
            <person name="Miller A.N."/>
            <person name="Grigoriev I.V."/>
            <person name="Debuchy R."/>
            <person name="Gladieux P."/>
            <person name="Hiltunen Thoren M."/>
            <person name="Johannesson H."/>
        </authorList>
    </citation>
    <scope>NUCLEOTIDE SEQUENCE</scope>
    <source>
        <strain evidence="3">PSN293</strain>
    </source>
</reference>
<sequence length="326" mass="38031">MDNCLDPAIRRALPEGSVVLSISQHGRTNWAQGLKLETESPSPRKADNRREKKAYFIKVTTRNRALEMARGEFESHKAMHIYTPENTTRPIAAGPLETNPSHAFFMTEFRHPDPEKRPSPMELAMILRKLHNSSISSVDSRGRFGFPVTTFKGYVPLDNSWTDSWEEWFTRQFKLDVKFEQSVRGPDPEMDNELLEEFCKKVIPRLLRPLQTEGRAIKPCFVHTDIWHGNVHFDRESEVPIVFDALELEMFHHPRYGWGPEYLQAYIDLMPASEPKDDFEDRVALYAMRNYIVSAGLWDHWAYMRGVVKEEMKRLLAKYPNGYTRK</sequence>
<dbReference type="SUPFAM" id="SSF56112">
    <property type="entry name" value="Protein kinase-like (PK-like)"/>
    <property type="match status" value="1"/>
</dbReference>
<evidence type="ECO:0000313" key="4">
    <source>
        <dbReference type="Proteomes" id="UP001301769"/>
    </source>
</evidence>
<proteinExistence type="predicted"/>
<dbReference type="EMBL" id="MU858090">
    <property type="protein sequence ID" value="KAK4214682.1"/>
    <property type="molecule type" value="Genomic_DNA"/>
</dbReference>
<dbReference type="EC" id="2.7.1.172" evidence="1"/>
<dbReference type="Proteomes" id="UP001301769">
    <property type="component" value="Unassembled WGS sequence"/>
</dbReference>
<keyword evidence="3" id="KW-0418">Kinase</keyword>
<organism evidence="3 4">
    <name type="scientific">Rhypophila decipiens</name>
    <dbReference type="NCBI Taxonomy" id="261697"/>
    <lineage>
        <taxon>Eukaryota</taxon>
        <taxon>Fungi</taxon>
        <taxon>Dikarya</taxon>
        <taxon>Ascomycota</taxon>
        <taxon>Pezizomycotina</taxon>
        <taxon>Sordariomycetes</taxon>
        <taxon>Sordariomycetidae</taxon>
        <taxon>Sordariales</taxon>
        <taxon>Naviculisporaceae</taxon>
        <taxon>Rhypophila</taxon>
    </lineage>
</organism>